<dbReference type="EMBL" id="JABTTQ020000012">
    <property type="protein sequence ID" value="KAK6145236.1"/>
    <property type="molecule type" value="Genomic_DNA"/>
</dbReference>
<name>A0ABR0WCA7_REHGL</name>
<dbReference type="Pfam" id="PF00201">
    <property type="entry name" value="UDPGT"/>
    <property type="match status" value="1"/>
</dbReference>
<evidence type="ECO:0000313" key="2">
    <source>
        <dbReference type="EMBL" id="KAK6145236.1"/>
    </source>
</evidence>
<dbReference type="Gene3D" id="3.40.50.2000">
    <property type="entry name" value="Glycogen Phosphorylase B"/>
    <property type="match status" value="2"/>
</dbReference>
<gene>
    <name evidence="2" type="ORF">DH2020_022056</name>
</gene>
<dbReference type="InterPro" id="IPR002213">
    <property type="entry name" value="UDP_glucos_trans"/>
</dbReference>
<proteinExistence type="predicted"/>
<dbReference type="PANTHER" id="PTHR48045">
    <property type="entry name" value="UDP-GLYCOSYLTRANSFERASE 72B1"/>
    <property type="match status" value="1"/>
</dbReference>
<comment type="caution">
    <text evidence="2">The sequence shown here is derived from an EMBL/GenBank/DDBJ whole genome shotgun (WGS) entry which is preliminary data.</text>
</comment>
<reference evidence="2 3" key="1">
    <citation type="journal article" date="2021" name="Comput. Struct. Biotechnol. J.">
        <title>De novo genome assembly of the potent medicinal plant Rehmannia glutinosa using nanopore technology.</title>
        <authorList>
            <person name="Ma L."/>
            <person name="Dong C."/>
            <person name="Song C."/>
            <person name="Wang X."/>
            <person name="Zheng X."/>
            <person name="Niu Y."/>
            <person name="Chen S."/>
            <person name="Feng W."/>
        </authorList>
    </citation>
    <scope>NUCLEOTIDE SEQUENCE [LARGE SCALE GENOMIC DNA]</scope>
    <source>
        <strain evidence="2">DH-2019</strain>
    </source>
</reference>
<dbReference type="PANTHER" id="PTHR48045:SF22">
    <property type="entry name" value="UDP-GLUCURONOSYL_UDP-GLUCOSYLTRANSFERASE"/>
    <property type="match status" value="1"/>
</dbReference>
<keyword evidence="3" id="KW-1185">Reference proteome</keyword>
<sequence>MEAPVEQLLDQAAADESIHLDLQLAYKLSSLMCINPRTPTPFSYHELLVLRTGLKRVDVYKSTYLYFEQDEQRKEQLVNYIPGVPPIKFTDLPTPFHSKGHEVLPRTLEAIKLTQKAQYLLFTSVYELESQVLESLRQKLHLIKIYSLGLAILYNFNITHQNSKPDYIMKWLDAQPPYSVLYISQGSFLSVSNAQLDEIIAGVRASGVRFLWVSRGEADNRLQENGGGSSNYSGLVVPWCDQLKVLCHPSVGGFWSHCGWNSTKESAFSGLPMLTFPIFWDQVTNSKVIVEDWKIGLRVKKEDEGLVTRDEVARLVLRIMDSESEDGKKRRRRAKEIREVCEVASAGGGSSEIDILAFIRDISG</sequence>
<evidence type="ECO:0008006" key="4">
    <source>
        <dbReference type="Google" id="ProtNLM"/>
    </source>
</evidence>
<protein>
    <recommendedName>
        <fullName evidence="4">UDP-glycosyltransferase</fullName>
    </recommendedName>
</protein>
<evidence type="ECO:0000313" key="3">
    <source>
        <dbReference type="Proteomes" id="UP001318860"/>
    </source>
</evidence>
<dbReference type="Proteomes" id="UP001318860">
    <property type="component" value="Unassembled WGS sequence"/>
</dbReference>
<dbReference type="SUPFAM" id="SSF53756">
    <property type="entry name" value="UDP-Glycosyltransferase/glycogen phosphorylase"/>
    <property type="match status" value="1"/>
</dbReference>
<evidence type="ECO:0000256" key="1">
    <source>
        <dbReference type="ARBA" id="ARBA00022679"/>
    </source>
</evidence>
<keyword evidence="1" id="KW-0808">Transferase</keyword>
<accession>A0ABR0WCA7</accession>
<dbReference type="CDD" id="cd03784">
    <property type="entry name" value="GT1_Gtf-like"/>
    <property type="match status" value="1"/>
</dbReference>
<organism evidence="2 3">
    <name type="scientific">Rehmannia glutinosa</name>
    <name type="common">Chinese foxglove</name>
    <dbReference type="NCBI Taxonomy" id="99300"/>
    <lineage>
        <taxon>Eukaryota</taxon>
        <taxon>Viridiplantae</taxon>
        <taxon>Streptophyta</taxon>
        <taxon>Embryophyta</taxon>
        <taxon>Tracheophyta</taxon>
        <taxon>Spermatophyta</taxon>
        <taxon>Magnoliopsida</taxon>
        <taxon>eudicotyledons</taxon>
        <taxon>Gunneridae</taxon>
        <taxon>Pentapetalae</taxon>
        <taxon>asterids</taxon>
        <taxon>lamiids</taxon>
        <taxon>Lamiales</taxon>
        <taxon>Orobanchaceae</taxon>
        <taxon>Rehmannieae</taxon>
        <taxon>Rehmannia</taxon>
    </lineage>
</organism>